<keyword evidence="3 7" id="KW-0812">Transmembrane</keyword>
<feature type="domain" description="Peptidase S54 rhomboid" evidence="8">
    <location>
        <begin position="116"/>
        <end position="253"/>
    </location>
</feature>
<sequence length="327" mass="36261">MKKLTIVEKRIDNITKKEADFVCCSFNGECGMMKNTSCPGVSIDYRNCSASSLNCTHGVTLRPCCLGLHSQCEVTSEQYCTFQGGHWYKDKILCSEVNCLDDICAMSGVKNKTGGHQWYRLITPIFLHLGVIHLFTNLCFQLPVGILIEREIGTVRMALVYMISGIGGNLFCGLFTPLTPQAGASGALFGLVALLIIKLLQLRHEVKRPCLEALVLLGVVLVSFALGTLPYIGNFVHIGGFLFGVFASLAFLPRRNFRCHNLALYSCFKGISFVVLFTLIVVMSVAFFLVKDSQFCSWCKYIDCVPYRKENFCPKMDEDGFLNGNAS</sequence>
<organism evidence="9 10">
    <name type="scientific">Desmophyllum pertusum</name>
    <dbReference type="NCBI Taxonomy" id="174260"/>
    <lineage>
        <taxon>Eukaryota</taxon>
        <taxon>Metazoa</taxon>
        <taxon>Cnidaria</taxon>
        <taxon>Anthozoa</taxon>
        <taxon>Hexacorallia</taxon>
        <taxon>Scleractinia</taxon>
        <taxon>Caryophylliina</taxon>
        <taxon>Caryophylliidae</taxon>
        <taxon>Desmophyllum</taxon>
    </lineage>
</organism>
<dbReference type="OrthoDB" id="2146116at2759"/>
<keyword evidence="6 7" id="KW-0472">Membrane</keyword>
<dbReference type="InterPro" id="IPR051512">
    <property type="entry name" value="Inactive_Rhomboid"/>
</dbReference>
<feature type="transmembrane region" description="Helical" evidence="7">
    <location>
        <begin position="264"/>
        <end position="290"/>
    </location>
</feature>
<dbReference type="GO" id="GO:0042058">
    <property type="term" value="P:regulation of epidermal growth factor receptor signaling pathway"/>
    <property type="evidence" value="ECO:0007669"/>
    <property type="project" value="TreeGrafter"/>
</dbReference>
<feature type="transmembrane region" description="Helical" evidence="7">
    <location>
        <begin position="235"/>
        <end position="252"/>
    </location>
</feature>
<evidence type="ECO:0000256" key="5">
    <source>
        <dbReference type="ARBA" id="ARBA00022989"/>
    </source>
</evidence>
<dbReference type="GO" id="GO:0004252">
    <property type="term" value="F:serine-type endopeptidase activity"/>
    <property type="evidence" value="ECO:0007669"/>
    <property type="project" value="InterPro"/>
</dbReference>
<keyword evidence="10" id="KW-1185">Reference proteome</keyword>
<dbReference type="Proteomes" id="UP001163046">
    <property type="component" value="Unassembled WGS sequence"/>
</dbReference>
<evidence type="ECO:0000256" key="7">
    <source>
        <dbReference type="SAM" id="Phobius"/>
    </source>
</evidence>
<dbReference type="SUPFAM" id="SSF144091">
    <property type="entry name" value="Rhomboid-like"/>
    <property type="match status" value="1"/>
</dbReference>
<comment type="similarity">
    <text evidence="2">Belongs to the peptidase S54 family.</text>
</comment>
<evidence type="ECO:0000313" key="10">
    <source>
        <dbReference type="Proteomes" id="UP001163046"/>
    </source>
</evidence>
<protein>
    <recommendedName>
        <fullName evidence="8">Peptidase S54 rhomboid domain-containing protein</fullName>
    </recommendedName>
</protein>
<feature type="transmembrane region" description="Helical" evidence="7">
    <location>
        <begin position="182"/>
        <end position="199"/>
    </location>
</feature>
<name>A0A9W9YYG8_9CNID</name>
<reference evidence="9" key="1">
    <citation type="submission" date="2023-01" db="EMBL/GenBank/DDBJ databases">
        <title>Genome assembly of the deep-sea coral Lophelia pertusa.</title>
        <authorList>
            <person name="Herrera S."/>
            <person name="Cordes E."/>
        </authorList>
    </citation>
    <scope>NUCLEOTIDE SEQUENCE</scope>
    <source>
        <strain evidence="9">USNM1676648</strain>
        <tissue evidence="9">Polyp</tissue>
    </source>
</reference>
<comment type="caution">
    <text evidence="9">The sequence shown here is derived from an EMBL/GenBank/DDBJ whole genome shotgun (WGS) entry which is preliminary data.</text>
</comment>
<dbReference type="Gene3D" id="1.20.1540.10">
    <property type="entry name" value="Rhomboid-like"/>
    <property type="match status" value="1"/>
</dbReference>
<dbReference type="Pfam" id="PF01694">
    <property type="entry name" value="Rhomboid"/>
    <property type="match status" value="1"/>
</dbReference>
<keyword evidence="4" id="KW-0256">Endoplasmic reticulum</keyword>
<dbReference type="InterPro" id="IPR035952">
    <property type="entry name" value="Rhomboid-like_sf"/>
</dbReference>
<proteinExistence type="inferred from homology"/>
<evidence type="ECO:0000313" key="9">
    <source>
        <dbReference type="EMBL" id="KAJ7371059.1"/>
    </source>
</evidence>
<evidence type="ECO:0000259" key="8">
    <source>
        <dbReference type="Pfam" id="PF01694"/>
    </source>
</evidence>
<dbReference type="EMBL" id="MU826852">
    <property type="protein sequence ID" value="KAJ7371059.1"/>
    <property type="molecule type" value="Genomic_DNA"/>
</dbReference>
<evidence type="ECO:0000256" key="6">
    <source>
        <dbReference type="ARBA" id="ARBA00023136"/>
    </source>
</evidence>
<dbReference type="PANTHER" id="PTHR45965">
    <property type="entry name" value="INACTIVE RHOMBOID PROTEIN"/>
    <property type="match status" value="1"/>
</dbReference>
<dbReference type="AlphaFoldDB" id="A0A9W9YYG8"/>
<dbReference type="GO" id="GO:0005789">
    <property type="term" value="C:endoplasmic reticulum membrane"/>
    <property type="evidence" value="ECO:0007669"/>
    <property type="project" value="UniProtKB-SubCell"/>
</dbReference>
<feature type="transmembrane region" description="Helical" evidence="7">
    <location>
        <begin position="158"/>
        <end position="176"/>
    </location>
</feature>
<accession>A0A9W9YYG8</accession>
<gene>
    <name evidence="9" type="ORF">OS493_028222</name>
</gene>
<evidence type="ECO:0000256" key="1">
    <source>
        <dbReference type="ARBA" id="ARBA00004477"/>
    </source>
</evidence>
<feature type="transmembrane region" description="Helical" evidence="7">
    <location>
        <begin position="211"/>
        <end position="229"/>
    </location>
</feature>
<comment type="subcellular location">
    <subcellularLocation>
        <location evidence="1">Endoplasmic reticulum membrane</location>
        <topology evidence="1">Multi-pass membrane protein</topology>
    </subcellularLocation>
</comment>
<evidence type="ECO:0000256" key="3">
    <source>
        <dbReference type="ARBA" id="ARBA00022692"/>
    </source>
</evidence>
<dbReference type="InterPro" id="IPR022764">
    <property type="entry name" value="Peptidase_S54_rhomboid_dom"/>
</dbReference>
<dbReference type="PANTHER" id="PTHR45965:SF3">
    <property type="entry name" value="INACTIVE RHOMBOID PROTEIN 1"/>
    <property type="match status" value="1"/>
</dbReference>
<dbReference type="GO" id="GO:0050708">
    <property type="term" value="P:regulation of protein secretion"/>
    <property type="evidence" value="ECO:0007669"/>
    <property type="project" value="TreeGrafter"/>
</dbReference>
<evidence type="ECO:0000256" key="2">
    <source>
        <dbReference type="ARBA" id="ARBA00009045"/>
    </source>
</evidence>
<evidence type="ECO:0000256" key="4">
    <source>
        <dbReference type="ARBA" id="ARBA00022824"/>
    </source>
</evidence>
<keyword evidence="5 7" id="KW-1133">Transmembrane helix</keyword>